<reference evidence="1" key="1">
    <citation type="journal article" date="2015" name="Nature">
        <title>Complex archaea that bridge the gap between prokaryotes and eukaryotes.</title>
        <authorList>
            <person name="Spang A."/>
            <person name="Saw J.H."/>
            <person name="Jorgensen S.L."/>
            <person name="Zaremba-Niedzwiedzka K."/>
            <person name="Martijn J."/>
            <person name="Lind A.E."/>
            <person name="van Eijk R."/>
            <person name="Schleper C."/>
            <person name="Guy L."/>
            <person name="Ettema T.J."/>
        </authorList>
    </citation>
    <scope>NUCLEOTIDE SEQUENCE</scope>
</reference>
<dbReference type="AlphaFoldDB" id="A0A0F9F0E6"/>
<dbReference type="EMBL" id="LAZR01025432">
    <property type="protein sequence ID" value="KKL71931.1"/>
    <property type="molecule type" value="Genomic_DNA"/>
</dbReference>
<name>A0A0F9F0E6_9ZZZZ</name>
<accession>A0A0F9F0E6</accession>
<sequence length="166" mass="18719">MPLKGSNKTAYQREYMKGRRKQGITPDLPEGITLHRFIDGKRVNLDTVPEGYSVLSDGQVWLPQEKIPVKGNDRISFIQRELNNPYLVATIDNVGNIQGDRLARYEKAYRYKLWRDGKPAEEMDTGTAAKLTLICQSLNKHDVAHEVRYGVNGPTMDIVSETLGAS</sequence>
<evidence type="ECO:0000313" key="1">
    <source>
        <dbReference type="EMBL" id="KKL71931.1"/>
    </source>
</evidence>
<organism evidence="1">
    <name type="scientific">marine sediment metagenome</name>
    <dbReference type="NCBI Taxonomy" id="412755"/>
    <lineage>
        <taxon>unclassified sequences</taxon>
        <taxon>metagenomes</taxon>
        <taxon>ecological metagenomes</taxon>
    </lineage>
</organism>
<protein>
    <submittedName>
        <fullName evidence="1">Uncharacterized protein</fullName>
    </submittedName>
</protein>
<gene>
    <name evidence="1" type="ORF">LCGC14_2090000</name>
</gene>
<comment type="caution">
    <text evidence="1">The sequence shown here is derived from an EMBL/GenBank/DDBJ whole genome shotgun (WGS) entry which is preliminary data.</text>
</comment>
<proteinExistence type="predicted"/>